<accession>A0A1T5M715</accession>
<feature type="domain" description="Rhodanese" evidence="1">
    <location>
        <begin position="21"/>
        <end position="103"/>
    </location>
</feature>
<dbReference type="PROSITE" id="PS50206">
    <property type="entry name" value="RHODANESE_3"/>
    <property type="match status" value="1"/>
</dbReference>
<dbReference type="SUPFAM" id="SSF52821">
    <property type="entry name" value="Rhodanese/Cell cycle control phosphatase"/>
    <property type="match status" value="1"/>
</dbReference>
<name>A0A1T5M715_9BACT</name>
<dbReference type="CDD" id="cd00158">
    <property type="entry name" value="RHOD"/>
    <property type="match status" value="1"/>
</dbReference>
<dbReference type="RefSeq" id="WP_079689018.1">
    <property type="nucleotide sequence ID" value="NZ_FUZU01000003.1"/>
</dbReference>
<evidence type="ECO:0000313" key="3">
    <source>
        <dbReference type="Proteomes" id="UP000190961"/>
    </source>
</evidence>
<dbReference type="InterPro" id="IPR036873">
    <property type="entry name" value="Rhodanese-like_dom_sf"/>
</dbReference>
<dbReference type="SMART" id="SM00450">
    <property type="entry name" value="RHOD"/>
    <property type="match status" value="1"/>
</dbReference>
<dbReference type="AlphaFoldDB" id="A0A1T5M715"/>
<sequence length="103" mass="11125">MFDQLKKIFGEGSDQDLASLVKDGAQVVDVRSREEFASGHLTGSINIPLPELNRNLNKLRKDKTVIVCCASGMRSASAKGILQSHGFTAHNGGGWRSLEGKVK</sequence>
<evidence type="ECO:0000259" key="1">
    <source>
        <dbReference type="PROSITE" id="PS50206"/>
    </source>
</evidence>
<dbReference type="PANTHER" id="PTHR43031">
    <property type="entry name" value="FAD-DEPENDENT OXIDOREDUCTASE"/>
    <property type="match status" value="1"/>
</dbReference>
<dbReference type="EMBL" id="FUZU01000003">
    <property type="protein sequence ID" value="SKC83618.1"/>
    <property type="molecule type" value="Genomic_DNA"/>
</dbReference>
<dbReference type="STRING" id="688867.SAMN05660236_4498"/>
<dbReference type="Pfam" id="PF00581">
    <property type="entry name" value="Rhodanese"/>
    <property type="match status" value="1"/>
</dbReference>
<evidence type="ECO:0000313" key="2">
    <source>
        <dbReference type="EMBL" id="SKC83618.1"/>
    </source>
</evidence>
<dbReference type="InterPro" id="IPR050229">
    <property type="entry name" value="GlpE_sulfurtransferase"/>
</dbReference>
<reference evidence="2 3" key="1">
    <citation type="submission" date="2017-02" db="EMBL/GenBank/DDBJ databases">
        <authorList>
            <person name="Peterson S.W."/>
        </authorList>
    </citation>
    <scope>NUCLEOTIDE SEQUENCE [LARGE SCALE GENOMIC DNA]</scope>
    <source>
        <strain evidence="2 3">DSM 25262</strain>
    </source>
</reference>
<dbReference type="OrthoDB" id="9808735at2"/>
<dbReference type="GO" id="GO:0016740">
    <property type="term" value="F:transferase activity"/>
    <property type="evidence" value="ECO:0007669"/>
    <property type="project" value="UniProtKB-KW"/>
</dbReference>
<dbReference type="Gene3D" id="3.40.250.10">
    <property type="entry name" value="Rhodanese-like domain"/>
    <property type="match status" value="1"/>
</dbReference>
<keyword evidence="2" id="KW-0808">Transferase</keyword>
<protein>
    <submittedName>
        <fullName evidence="2">Rhodanese-related sulfurtransferase</fullName>
    </submittedName>
</protein>
<gene>
    <name evidence="2" type="ORF">SAMN05660236_4498</name>
</gene>
<organism evidence="2 3">
    <name type="scientific">Ohtaekwangia koreensis</name>
    <dbReference type="NCBI Taxonomy" id="688867"/>
    <lineage>
        <taxon>Bacteria</taxon>
        <taxon>Pseudomonadati</taxon>
        <taxon>Bacteroidota</taxon>
        <taxon>Cytophagia</taxon>
        <taxon>Cytophagales</taxon>
        <taxon>Fulvivirgaceae</taxon>
        <taxon>Ohtaekwangia</taxon>
    </lineage>
</organism>
<dbReference type="InterPro" id="IPR001763">
    <property type="entry name" value="Rhodanese-like_dom"/>
</dbReference>
<keyword evidence="3" id="KW-1185">Reference proteome</keyword>
<proteinExistence type="predicted"/>
<dbReference type="PANTHER" id="PTHR43031:SF1">
    <property type="entry name" value="PYRIDINE NUCLEOTIDE-DISULPHIDE OXIDOREDUCTASE"/>
    <property type="match status" value="1"/>
</dbReference>
<dbReference type="Proteomes" id="UP000190961">
    <property type="component" value="Unassembled WGS sequence"/>
</dbReference>